<dbReference type="Proteomes" id="UP000247345">
    <property type="component" value="Unassembled WGS sequence"/>
</dbReference>
<protein>
    <recommendedName>
        <fullName evidence="4">Porin</fullName>
    </recommendedName>
</protein>
<accession>A0A2P6C896</accession>
<evidence type="ECO:0008006" key="4">
    <source>
        <dbReference type="Google" id="ProtNLM"/>
    </source>
</evidence>
<keyword evidence="3" id="KW-1185">Reference proteome</keyword>
<dbReference type="RefSeq" id="WP_105050089.1">
    <property type="nucleotide sequence ID" value="NZ_CP150661.1"/>
</dbReference>
<dbReference type="OrthoDB" id="1412624at2"/>
<keyword evidence="1" id="KW-0732">Signal</keyword>
<dbReference type="AlphaFoldDB" id="A0A2P6C896"/>
<dbReference type="EMBL" id="MSCK01000002">
    <property type="protein sequence ID" value="PQJ69157.1"/>
    <property type="molecule type" value="Genomic_DNA"/>
</dbReference>
<dbReference type="SUPFAM" id="SSF56935">
    <property type="entry name" value="Porins"/>
    <property type="match status" value="1"/>
</dbReference>
<feature type="signal peptide" evidence="1">
    <location>
        <begin position="1"/>
        <end position="21"/>
    </location>
</feature>
<evidence type="ECO:0000313" key="2">
    <source>
        <dbReference type="EMBL" id="PQJ69157.1"/>
    </source>
</evidence>
<comment type="caution">
    <text evidence="2">The sequence shown here is derived from an EMBL/GenBank/DDBJ whole genome shotgun (WGS) entry which is preliminary data.</text>
</comment>
<dbReference type="Gene3D" id="2.40.160.10">
    <property type="entry name" value="Porin"/>
    <property type="match status" value="1"/>
</dbReference>
<reference evidence="2 3" key="1">
    <citation type="submission" date="2016-12" db="EMBL/GenBank/DDBJ databases">
        <title>Trade-off between light-utilization and light-protection in marine flavobacteria.</title>
        <authorList>
            <person name="Kumagai Y."/>
            <person name="Yoshizawa S."/>
            <person name="Kogure K."/>
            <person name="Iwasaki W."/>
        </authorList>
    </citation>
    <scope>NUCLEOTIDE SEQUENCE [LARGE SCALE GENOMIC DNA]</scope>
    <source>
        <strain evidence="2 3">KCTC 12100</strain>
    </source>
</reference>
<feature type="chain" id="PRO_5015130792" description="Porin" evidence="1">
    <location>
        <begin position="22"/>
        <end position="380"/>
    </location>
</feature>
<dbReference type="InterPro" id="IPR023614">
    <property type="entry name" value="Porin_dom_sf"/>
</dbReference>
<organism evidence="2 3">
    <name type="scientific">Polaribacter butkevichii</name>
    <dbReference type="NCBI Taxonomy" id="218490"/>
    <lineage>
        <taxon>Bacteria</taxon>
        <taxon>Pseudomonadati</taxon>
        <taxon>Bacteroidota</taxon>
        <taxon>Flavobacteriia</taxon>
        <taxon>Flavobacteriales</taxon>
        <taxon>Flavobacteriaceae</taxon>
    </lineage>
</organism>
<evidence type="ECO:0000256" key="1">
    <source>
        <dbReference type="SAM" id="SignalP"/>
    </source>
</evidence>
<sequence length="380" mass="43303">MKLKTHILLSSLFYFSIFCNAQIQKNGIDTEEKGIVVADFLKMSGNWFIAYRDGIAQTQADDEKGLVNEHKSAFVLKRSYFTLKKDLNETFSVRYTMDLTVDRDGPDAGNIETRLKYLYVKAKPNFNSTVFTGNWLEVGMVHTPWLDYEQKINTYRVQDNMFIERNKIFNSADFGVTFGGNIGPKMDEKFLKEINGAMPGKYASYVIGIYNGAGYSGEEKNNNKVISGRLSVRPFANTLPELHLSGYFNIGKGNNEEAPDFNQVLGFITYTGKQLTLTAQTHKGVGDFRASYLYEGTNKPIKNNGYSFFGEYKIKKSPLAIWGRYDSFHLKTDDFRGTKRYIGGVSYTVNKYLRLILNAEHNDKALNENNIYELNLEVSF</sequence>
<evidence type="ECO:0000313" key="3">
    <source>
        <dbReference type="Proteomes" id="UP000247345"/>
    </source>
</evidence>
<proteinExistence type="predicted"/>
<gene>
    <name evidence="2" type="ORF">BTO14_14110</name>
</gene>
<name>A0A2P6C896_9FLAO</name>